<evidence type="ECO:0000313" key="6">
    <source>
        <dbReference type="EMBL" id="GGC77283.1"/>
    </source>
</evidence>
<accession>A0ABQ1NIB1</accession>
<dbReference type="InterPro" id="IPR002563">
    <property type="entry name" value="Flavin_Rdtase-like_dom"/>
</dbReference>
<dbReference type="Gene3D" id="2.30.110.10">
    <property type="entry name" value="Electron Transport, Fmn-binding Protein, Chain A"/>
    <property type="match status" value="1"/>
</dbReference>
<dbReference type="PANTHER" id="PTHR33798">
    <property type="entry name" value="FLAVOPROTEIN OXYGENASE"/>
    <property type="match status" value="1"/>
</dbReference>
<dbReference type="Pfam" id="PF01613">
    <property type="entry name" value="Flavin_Reduct"/>
    <property type="match status" value="1"/>
</dbReference>
<evidence type="ECO:0000256" key="3">
    <source>
        <dbReference type="ARBA" id="ARBA00022643"/>
    </source>
</evidence>
<reference evidence="7" key="1">
    <citation type="journal article" date="2019" name="Int. J. Syst. Evol. Microbiol.">
        <title>The Global Catalogue of Microorganisms (GCM) 10K type strain sequencing project: providing services to taxonomists for standard genome sequencing and annotation.</title>
        <authorList>
            <consortium name="The Broad Institute Genomics Platform"/>
            <consortium name="The Broad Institute Genome Sequencing Center for Infectious Disease"/>
            <person name="Wu L."/>
            <person name="Ma J."/>
        </authorList>
    </citation>
    <scope>NUCLEOTIDE SEQUENCE [LARGE SCALE GENOMIC DNA]</scope>
    <source>
        <strain evidence="7">CCM 7282</strain>
    </source>
</reference>
<comment type="similarity">
    <text evidence="4">Belongs to the flavoredoxin family.</text>
</comment>
<comment type="cofactor">
    <cofactor evidence="1">
        <name>FMN</name>
        <dbReference type="ChEBI" id="CHEBI:58210"/>
    </cofactor>
</comment>
<gene>
    <name evidence="6" type="ORF">GCM10007216_04770</name>
</gene>
<keyword evidence="7" id="KW-1185">Reference proteome</keyword>
<dbReference type="SMART" id="SM00903">
    <property type="entry name" value="Flavin_Reduct"/>
    <property type="match status" value="1"/>
</dbReference>
<evidence type="ECO:0000256" key="1">
    <source>
        <dbReference type="ARBA" id="ARBA00001917"/>
    </source>
</evidence>
<evidence type="ECO:0000256" key="4">
    <source>
        <dbReference type="ARBA" id="ARBA00038054"/>
    </source>
</evidence>
<evidence type="ECO:0000256" key="2">
    <source>
        <dbReference type="ARBA" id="ARBA00022630"/>
    </source>
</evidence>
<sequence>MKFNPSELETNLVYKLLSGSVVPRPIAWVSTISNDGILNLAPYSFFTVASRNPPMLCISVGPGVGERVGTVKDTLTNIRDNGEFVINIATTPLGNALQKTAEHVPAEIDEFAEAGLTAVASDLVKPMRVKEAPIQMECRLEQIIPLGSDYLVIGEMVMYHIKDEFYQEAYKVDLEQLRPLGRLANQFSENKDFFTLPKEDLK</sequence>
<dbReference type="Proteomes" id="UP000619534">
    <property type="component" value="Unassembled WGS sequence"/>
</dbReference>
<organism evidence="6 7">
    <name type="scientific">Thalassobacillus devorans</name>
    <dbReference type="NCBI Taxonomy" id="279813"/>
    <lineage>
        <taxon>Bacteria</taxon>
        <taxon>Bacillati</taxon>
        <taxon>Bacillota</taxon>
        <taxon>Bacilli</taxon>
        <taxon>Bacillales</taxon>
        <taxon>Bacillaceae</taxon>
        <taxon>Thalassobacillus</taxon>
    </lineage>
</organism>
<name>A0ABQ1NIB1_9BACI</name>
<evidence type="ECO:0000313" key="7">
    <source>
        <dbReference type="Proteomes" id="UP000619534"/>
    </source>
</evidence>
<proteinExistence type="inferred from homology"/>
<evidence type="ECO:0000259" key="5">
    <source>
        <dbReference type="SMART" id="SM00903"/>
    </source>
</evidence>
<keyword evidence="2" id="KW-0285">Flavoprotein</keyword>
<dbReference type="EMBL" id="BMCJ01000001">
    <property type="protein sequence ID" value="GGC77283.1"/>
    <property type="molecule type" value="Genomic_DNA"/>
</dbReference>
<dbReference type="SUPFAM" id="SSF50475">
    <property type="entry name" value="FMN-binding split barrel"/>
    <property type="match status" value="1"/>
</dbReference>
<protein>
    <recommendedName>
        <fullName evidence="5">Flavin reductase like domain-containing protein</fullName>
    </recommendedName>
</protein>
<dbReference type="RefSeq" id="WP_062444984.1">
    <property type="nucleotide sequence ID" value="NZ_BMCJ01000001.1"/>
</dbReference>
<dbReference type="InterPro" id="IPR012349">
    <property type="entry name" value="Split_barrel_FMN-bd"/>
</dbReference>
<keyword evidence="3" id="KW-0288">FMN</keyword>
<comment type="caution">
    <text evidence="6">The sequence shown here is derived from an EMBL/GenBank/DDBJ whole genome shotgun (WGS) entry which is preliminary data.</text>
</comment>
<feature type="domain" description="Flavin reductase like" evidence="5">
    <location>
        <begin position="19"/>
        <end position="172"/>
    </location>
</feature>
<dbReference type="PANTHER" id="PTHR33798:SF5">
    <property type="entry name" value="FLAVIN REDUCTASE LIKE DOMAIN-CONTAINING PROTEIN"/>
    <property type="match status" value="1"/>
</dbReference>